<dbReference type="InterPro" id="IPR018247">
    <property type="entry name" value="EF_Hand_1_Ca_BS"/>
</dbReference>
<evidence type="ECO:0000256" key="3">
    <source>
        <dbReference type="ARBA" id="ARBA00023237"/>
    </source>
</evidence>
<dbReference type="Proteomes" id="UP000020529">
    <property type="component" value="Unassembled WGS sequence"/>
</dbReference>
<evidence type="ECO:0000256" key="1">
    <source>
        <dbReference type="ARBA" id="ARBA00022448"/>
    </source>
</evidence>
<dbReference type="InterPro" id="IPR008969">
    <property type="entry name" value="CarboxyPept-like_regulatory"/>
</dbReference>
<keyword evidence="1 4" id="KW-0813">Transport</keyword>
<gene>
    <name evidence="6" type="ORF">M124_0182</name>
</gene>
<dbReference type="GO" id="GO:0009279">
    <property type="term" value="C:cell outer membrane"/>
    <property type="evidence" value="ECO:0007669"/>
    <property type="project" value="UniProtKB-SubCell"/>
</dbReference>
<keyword evidence="3 4" id="KW-0998">Cell outer membrane</keyword>
<dbReference type="InterPro" id="IPR037066">
    <property type="entry name" value="Plug_dom_sf"/>
</dbReference>
<dbReference type="Gene3D" id="2.170.130.10">
    <property type="entry name" value="TonB-dependent receptor, plug domain"/>
    <property type="match status" value="1"/>
</dbReference>
<dbReference type="SUPFAM" id="SSF56935">
    <property type="entry name" value="Porins"/>
    <property type="match status" value="1"/>
</dbReference>
<dbReference type="AlphaFoldDB" id="A0A015UQ47"/>
<dbReference type="RefSeq" id="WP_005801888.1">
    <property type="nucleotide sequence ID" value="NZ_JGCY01000220.1"/>
</dbReference>
<evidence type="ECO:0000259" key="5">
    <source>
        <dbReference type="SMART" id="SM00965"/>
    </source>
</evidence>
<dbReference type="InterPro" id="IPR011662">
    <property type="entry name" value="Secretin/TonB_short_N"/>
</dbReference>
<reference evidence="6 7" key="1">
    <citation type="submission" date="2014-02" db="EMBL/GenBank/DDBJ databases">
        <authorList>
            <person name="Sears C."/>
            <person name="Carroll K."/>
            <person name="Sack B.R."/>
            <person name="Qadri F."/>
            <person name="Myers L.L."/>
            <person name="Chung G.-T."/>
            <person name="Escheverria P."/>
            <person name="Fraser C.M."/>
            <person name="Sadzewicz L."/>
            <person name="Shefchek K.A."/>
            <person name="Tallon L."/>
            <person name="Das S.P."/>
            <person name="Daugherty S."/>
            <person name="Mongodin E.F."/>
        </authorList>
    </citation>
    <scope>NUCLEOTIDE SEQUENCE [LARGE SCALE GENOMIC DNA]</scope>
    <source>
        <strain evidence="7">3988T(B)14</strain>
    </source>
</reference>
<evidence type="ECO:0000313" key="7">
    <source>
        <dbReference type="Proteomes" id="UP000020529"/>
    </source>
</evidence>
<dbReference type="SMART" id="SM00965">
    <property type="entry name" value="STN"/>
    <property type="match status" value="1"/>
</dbReference>
<evidence type="ECO:0000313" key="6">
    <source>
        <dbReference type="EMBL" id="EXY75973.1"/>
    </source>
</evidence>
<dbReference type="Pfam" id="PF07715">
    <property type="entry name" value="Plug"/>
    <property type="match status" value="1"/>
</dbReference>
<dbReference type="EMBL" id="JGCY01000220">
    <property type="protein sequence ID" value="EXY75973.1"/>
    <property type="molecule type" value="Genomic_DNA"/>
</dbReference>
<dbReference type="PROSITE" id="PS00018">
    <property type="entry name" value="EF_HAND_1"/>
    <property type="match status" value="1"/>
</dbReference>
<feature type="domain" description="Secretin/TonB short N-terminal" evidence="5">
    <location>
        <begin position="68"/>
        <end position="120"/>
    </location>
</feature>
<comment type="similarity">
    <text evidence="4">Belongs to the TonB-dependent receptor family.</text>
</comment>
<name>A0A015UQ47_BACFG</name>
<keyword evidence="4" id="KW-1134">Transmembrane beta strand</keyword>
<organism evidence="6 7">
    <name type="scientific">Bacteroides fragilis str. 3988T(B)14</name>
    <dbReference type="NCBI Taxonomy" id="1339315"/>
    <lineage>
        <taxon>Bacteria</taxon>
        <taxon>Pseudomonadati</taxon>
        <taxon>Bacteroidota</taxon>
        <taxon>Bacteroidia</taxon>
        <taxon>Bacteroidales</taxon>
        <taxon>Bacteroidaceae</taxon>
        <taxon>Bacteroides</taxon>
    </lineage>
</organism>
<dbReference type="PATRIC" id="fig|1339315.3.peg.1000"/>
<dbReference type="PROSITE" id="PS52016">
    <property type="entry name" value="TONB_DEPENDENT_REC_3"/>
    <property type="match status" value="1"/>
</dbReference>
<dbReference type="Pfam" id="PF13715">
    <property type="entry name" value="CarbopepD_reg_2"/>
    <property type="match status" value="1"/>
</dbReference>
<dbReference type="InterPro" id="IPR012910">
    <property type="entry name" value="Plug_dom"/>
</dbReference>
<dbReference type="InterPro" id="IPR023997">
    <property type="entry name" value="TonB-dep_OMP_SusC/RagA_CS"/>
</dbReference>
<dbReference type="InterPro" id="IPR023996">
    <property type="entry name" value="TonB-dep_OMP_SusC/RagA"/>
</dbReference>
<evidence type="ECO:0000256" key="4">
    <source>
        <dbReference type="PROSITE-ProRule" id="PRU01360"/>
    </source>
</evidence>
<proteinExistence type="inferred from homology"/>
<sequence length="1130" mass="124846">MKKKAIPCHKAGRITSFFLLISIFLLIPSVNTPVYAAKTYAQQTVFTLHSSNKTVKEILDYIEKNSEFVILYSKDLLPVLQKRVSISVDKQNVEDILNILSEEAGLKYNINNRQITVSKVKEEAPQQQVKEVKVTGKVLDENGEGVPGANVVVKGNKAQGTMTDIEGNFTLTVPANTVLVATFIGYIPTEFPLNGKTNVILKITPDTKQLDEVVVVGFGAQKKASVVGAVQTVKASELRSPSSTLSNSFAGRIAGVVAVQRGGEPGADGANFWIRGISTFASNTSPLVFIDNVEVSISDLNALSPEVIEGFSILKDATATALYGARGANGVMLITTRNGKDMEKARINIRVQNSFTQPTKTVKVADGVDYMIARNNAVLNRTPDAQPYYSQEVIDGTRNQLNPYIYPNVDWENYLFKDFTTTQSANVNVTGGGKRVTYFLSGTLNNDNGMLKKDSKNNFDNNINQLRLSLQANVGVNLTSTTKANVRLNAQVLDYSGSAAGTDAIYQGIFEAPPVMFAPVLPAQNGEDYILFGNRNGGPIAGRYRNPYAEMVRGYSEKNESTMIASLDLEQDLKFIVPGLKAKGLVSFKNWATTNVVRSFTPYFYGIKDYELGTNGEYNYTYEAITKGSKALTTTTSNGGDRLLNYQLSLDYAQTFGDKHDVGAMLVYLQRDYNENAPADFYATLPVRNQGIAGRITYAYDNKYMIEANFGYNGSENFGEGKRFGFFPSVAVGYNISNENFFTPLRNVVSNLKIRGSYGKVGNSSTDSRFPYLTYVNLSGASYTFGNDWQNTGTGAVITRYGAAGARWETGIKANIGFDLSLFNSLNITFDWFTETRKDIFMRRNIVPAESGITGDLRPYANLGKVKNGGIDLNIEYNKAFSKDLIVSLKGSFTYAKNELLEADEPSYPENESYRSEIGKPLNRYTGLIALGLFKDEADVENSPEQTFSPNLKPGDIKYKDLNGDGKIDSNDMTEIGDPTVPQIVYGFGGSMQYKNFDFSVFFQGVAKTSLMMQNIHPFTSDQTTLLDFIAKDYWTEENPNPNAEYPRLISNLDSHNNFMNSTYWLRSAAFLRLKNVEIGYTYKVARLFVSGQNLFTFSPFKHWDPELGGGKGLTYPNLRVATIGLQLTF</sequence>
<comment type="subcellular location">
    <subcellularLocation>
        <location evidence="4">Cell outer membrane</location>
        <topology evidence="4">Multi-pass membrane protein</topology>
    </subcellularLocation>
</comment>
<keyword evidence="2 4" id="KW-0472">Membrane</keyword>
<dbReference type="Gene3D" id="2.60.40.1120">
    <property type="entry name" value="Carboxypeptidase-like, regulatory domain"/>
    <property type="match status" value="1"/>
</dbReference>
<evidence type="ECO:0000256" key="2">
    <source>
        <dbReference type="ARBA" id="ARBA00023136"/>
    </source>
</evidence>
<dbReference type="NCBIfam" id="TIGR04057">
    <property type="entry name" value="SusC_RagA_signa"/>
    <property type="match status" value="1"/>
</dbReference>
<dbReference type="FunFam" id="2.170.130.10:FF:000003">
    <property type="entry name" value="SusC/RagA family TonB-linked outer membrane protein"/>
    <property type="match status" value="1"/>
</dbReference>
<dbReference type="SUPFAM" id="SSF49464">
    <property type="entry name" value="Carboxypeptidase regulatory domain-like"/>
    <property type="match status" value="1"/>
</dbReference>
<dbReference type="InterPro" id="IPR039426">
    <property type="entry name" value="TonB-dep_rcpt-like"/>
</dbReference>
<keyword evidence="4" id="KW-0812">Transmembrane</keyword>
<dbReference type="Gene3D" id="3.55.50.30">
    <property type="match status" value="1"/>
</dbReference>
<dbReference type="NCBIfam" id="TIGR04056">
    <property type="entry name" value="OMP_RagA_SusC"/>
    <property type="match status" value="1"/>
</dbReference>
<protein>
    <submittedName>
        <fullName evidence="6">TonB-linked outer membrane, SusC/RagA family protein</fullName>
    </submittedName>
</protein>
<accession>A0A015UQ47</accession>
<comment type="caution">
    <text evidence="6">The sequence shown here is derived from an EMBL/GenBank/DDBJ whole genome shotgun (WGS) entry which is preliminary data.</text>
</comment>